<dbReference type="HGNC" id="HGNC:25615">
    <property type="gene designation" value="LRRC36"/>
</dbReference>
<reference evidence="2" key="4">
    <citation type="submission" date="2025-05" db="UniProtKB">
        <authorList>
            <consortium name="Ensembl"/>
        </authorList>
    </citation>
    <scope>IDENTIFICATION</scope>
</reference>
<dbReference type="OpenTargets" id="ENSG00000159708"/>
<reference evidence="2 3" key="3">
    <citation type="journal article" date="2004" name="Nature">
        <title>The sequence and analysis of duplication-rich human chromosome 16.</title>
        <authorList>
            <person name="Martin J."/>
            <person name="Han C."/>
            <person name="Gordon L.A."/>
            <person name="Terry A."/>
            <person name="Prabhakar S."/>
            <person name="She X."/>
            <person name="Xie G."/>
            <person name="Hellsten U."/>
            <person name="Chan Y.M."/>
            <person name="Altherr M."/>
            <person name="Couronne O."/>
            <person name="Aerts A."/>
            <person name="Bajorek E."/>
            <person name="Black S."/>
            <person name="Blumer H."/>
            <person name="Branscomb E."/>
            <person name="Brown N.C."/>
            <person name="Bruno W.J."/>
            <person name="Buckingham J.M."/>
            <person name="Callen D.F."/>
            <person name="Campbell C.S."/>
            <person name="Campbell M.L."/>
            <person name="Campbell E.W."/>
            <person name="Caoile C."/>
            <person name="Challacombe J.F."/>
            <person name="Chasteen L.A."/>
            <person name="Chertkov O."/>
            <person name="Chi H.C."/>
            <person name="Christensen M."/>
            <person name="Clark L.M."/>
            <person name="Cohn J.D."/>
            <person name="Denys M."/>
            <person name="Detter J.C."/>
            <person name="Dickson M."/>
            <person name="Dimitrijevic-Bussod M."/>
            <person name="Escobar J."/>
            <person name="Fawcett J.J."/>
            <person name="Flowers D."/>
            <person name="Fotopulos D."/>
            <person name="Glavina T."/>
            <person name="Gomez M."/>
            <person name="Gonzales E."/>
            <person name="Goodstein D."/>
            <person name="Goodwin L.A."/>
            <person name="Grady D.L."/>
            <person name="Grigoriev I."/>
            <person name="Groza M."/>
            <person name="Hammon N."/>
            <person name="Hawkins T."/>
            <person name="Haydu L."/>
            <person name="Hildebrand C.E."/>
            <person name="Huang W."/>
            <person name="Israni S."/>
            <person name="Jett J."/>
            <person name="Jewett P.B."/>
            <person name="Kadner K."/>
            <person name="Kimball H."/>
            <person name="Kobayashi A."/>
            <person name="Krawczyk M.C."/>
            <person name="Leyba T."/>
            <person name="Longmire J.L."/>
            <person name="Lopez F."/>
            <person name="Lou Y."/>
            <person name="Lowry S."/>
            <person name="Ludeman T."/>
            <person name="Manohar C.F."/>
            <person name="Mark G.A."/>
            <person name="McMurray K.L."/>
            <person name="Meincke L.J."/>
            <person name="Morgan J."/>
            <person name="Moyzis R.K."/>
            <person name="Mundt M.O."/>
            <person name="Munk A.C."/>
            <person name="Nandkeshwar R.D."/>
            <person name="Pitluck S."/>
            <person name="Pollard M."/>
            <person name="Predki P."/>
            <person name="Parson-Quintana B."/>
            <person name="Ramirez L."/>
            <person name="Rash S."/>
            <person name="Retterer J."/>
            <person name="Ricke D.O."/>
            <person name="Robinson D.L."/>
            <person name="Rodriguez A."/>
            <person name="Salamov A."/>
            <person name="Saunders E.H."/>
            <person name="Scott D."/>
            <person name="Shough T."/>
            <person name="Stallings R.L."/>
            <person name="Stalvey M."/>
            <person name="Sutherland R.D."/>
            <person name="Tapia R."/>
            <person name="Tesmer J.G."/>
            <person name="Thayer N."/>
            <person name="Thompson L.S."/>
            <person name="Tice H."/>
            <person name="Torney D.C."/>
            <person name="Tran-Gyamfi M."/>
            <person name="Tsai M."/>
            <person name="Ulanovsky L.E."/>
            <person name="Ustaszewska A."/>
            <person name="Vo N."/>
            <person name="White P.S."/>
            <person name="Williams A.L."/>
            <person name="Wills P.L."/>
            <person name="Wu J.R."/>
            <person name="Wu K."/>
            <person name="Yang J."/>
            <person name="Dejong P."/>
            <person name="Bruce D."/>
            <person name="Doggett N.A."/>
            <person name="Deaven L."/>
            <person name="Schmutz J."/>
            <person name="Grimwood J."/>
            <person name="Richardson P."/>
            <person name="Rokhsar D.S."/>
            <person name="Eichler E.E."/>
            <person name="Gilna P."/>
            <person name="Lucas S.M."/>
            <person name="Myers R.M."/>
            <person name="Rubin E.M."/>
            <person name="Pennacchio L.A."/>
        </authorList>
    </citation>
    <scope>NUCLEOTIDE SEQUENCE [LARGE SCALE GENOMIC DNA]</scope>
</reference>
<dbReference type="Proteomes" id="UP000005640">
    <property type="component" value="Chromosome 16"/>
</dbReference>
<reference evidence="2" key="1">
    <citation type="journal article" date="2001" name="Nature">
        <title>Initial sequencing and analysis of the human genome.</title>
        <authorList>
            <consortium name="International Human Genome Sequencing Consortium"/>
            <person name="Lander E.S."/>
            <person name="Linton L.M."/>
            <person name="Birren B."/>
            <person name="Nusbaum C."/>
            <person name="Zody M.C."/>
            <person name="Baldwin J."/>
            <person name="Devon K."/>
            <person name="Dewar K."/>
            <person name="Doyle M."/>
            <person name="FitzHugh W."/>
            <person name="Funke R."/>
            <person name="Gage D."/>
            <person name="Harris K."/>
            <person name="Heaford A."/>
            <person name="Howland J."/>
            <person name="Kann L."/>
            <person name="Lehoczky J."/>
            <person name="LeVine R."/>
            <person name="McEwan P."/>
            <person name="McKernan K."/>
            <person name="Meldrim J."/>
            <person name="Mesirov J.P."/>
            <person name="Miranda C."/>
            <person name="Morris W."/>
            <person name="Naylor J."/>
            <person name="Raymond C."/>
            <person name="Rosetti M."/>
            <person name="Santos R."/>
            <person name="Sheridan A."/>
            <person name="Sougnez C."/>
            <person name="Stange-Thomann N."/>
            <person name="Stojanovic N."/>
            <person name="Subramanian A."/>
            <person name="Wyman D."/>
            <person name="Rogers J."/>
            <person name="Sulston J."/>
            <person name="Ainscough R."/>
            <person name="Beck S."/>
            <person name="Bentley D."/>
            <person name="Burton J."/>
            <person name="Clee C."/>
            <person name="Carter N."/>
            <person name="Coulson A."/>
            <person name="Deadman R."/>
            <person name="Deloukas P."/>
            <person name="Dunham A."/>
            <person name="Dunham I."/>
            <person name="Durbin R."/>
            <person name="French L."/>
            <person name="Grafham D."/>
            <person name="Gregory S."/>
            <person name="Hubbard T."/>
            <person name="Humphray S."/>
            <person name="Hunt A."/>
            <person name="Jones M."/>
            <person name="Lloyd C."/>
            <person name="McMurray A."/>
            <person name="Matthews L."/>
            <person name="Mercer S."/>
            <person name="Milne S."/>
            <person name="Mullikin J.C."/>
            <person name="Mungall A."/>
            <person name="Plumb R."/>
            <person name="Ross M."/>
            <person name="Shownkeen R."/>
            <person name="Sims S."/>
            <person name="Waterston R.H."/>
            <person name="Wilson R.K."/>
            <person name="Hillier L.W."/>
            <person name="McPherson J.D."/>
            <person name="Marra M.A."/>
            <person name="Mardis E.R."/>
            <person name="Fulton L.A."/>
            <person name="Chinwalla A.T."/>
            <person name="Pepin K.H."/>
            <person name="Gish W.R."/>
            <person name="Chissoe S.L."/>
            <person name="Wendl M.C."/>
            <person name="Delehaunty K.D."/>
            <person name="Miner T.L."/>
            <person name="Delehaunty A."/>
            <person name="Kramer J.B."/>
            <person name="Cook L.L."/>
            <person name="Fulton R.S."/>
            <person name="Johnson D.L."/>
            <person name="Minx P.J."/>
            <person name="Clifton S.W."/>
            <person name="Hawkins T."/>
            <person name="Branscomb E."/>
            <person name="Predki P."/>
            <person name="Richardson P."/>
            <person name="Wenning S."/>
            <person name="Slezak T."/>
            <person name="Doggett N."/>
            <person name="Cheng J.F."/>
            <person name="Olsen A."/>
            <person name="Lucas S."/>
            <person name="Elkin C."/>
            <person name="Uberbacher E."/>
            <person name="Frazier M."/>
            <person name="Gibbs R.A."/>
            <person name="Muzny D.M."/>
            <person name="Scherer S.E."/>
            <person name="Bouck J.B."/>
            <person name="Sodergren E.J."/>
            <person name="Worley K.C."/>
            <person name="Rives C.M."/>
            <person name="Gorrell J.H."/>
            <person name="Metzker M.L."/>
            <person name="Naylor S.L."/>
            <person name="Kucherlapati R.S."/>
            <person name="Nelson D.L."/>
            <person name="Weinstock G.M."/>
            <person name="Sakaki Y."/>
            <person name="Fujiyama A."/>
            <person name="Hattori M."/>
            <person name="Yada T."/>
            <person name="Toyoda A."/>
            <person name="Itoh T."/>
            <person name="Kawagoe C."/>
            <person name="Watanabe H."/>
            <person name="Totoki Y."/>
            <person name="Taylor T."/>
            <person name="Weissenbach J."/>
            <person name="Heilig R."/>
            <person name="Saurin W."/>
            <person name="Artiguenave F."/>
            <person name="Brottier P."/>
            <person name="Bruls T."/>
            <person name="Pelletier E."/>
            <person name="Robert C."/>
            <person name="Wincker P."/>
            <person name="Smith D.R."/>
            <person name="Doucette-Stamm L."/>
            <person name="Rubenfield M."/>
            <person name="Weinstock K."/>
            <person name="Lee H.M."/>
            <person name="Dubois J."/>
            <person name="Rosenthal A."/>
            <person name="Platzer M."/>
            <person name="Nyakatura G."/>
            <person name="Taudien S."/>
            <person name="Rump A."/>
            <person name="Yang H."/>
            <person name="Yu J."/>
            <person name="Wang J."/>
            <person name="Huang G."/>
            <person name="Gu J."/>
            <person name="Hood L."/>
            <person name="Rowen L."/>
            <person name="Madan A."/>
            <person name="Qin S."/>
            <person name="Davis R.W."/>
            <person name="Federspiel N.A."/>
            <person name="Abola A.P."/>
            <person name="Proctor M.J."/>
            <person name="Myers R.M."/>
            <person name="Schmutz J."/>
            <person name="Dickson M."/>
            <person name="Grimwood J."/>
            <person name="Cox D.R."/>
            <person name="Olson M.V."/>
            <person name="Kaul R."/>
            <person name="Raymond C."/>
            <person name="Shimizu N."/>
            <person name="Kawasaki K."/>
            <person name="Minoshima S."/>
            <person name="Evans G.A."/>
            <person name="Athanasiou M."/>
            <person name="Schultz R."/>
            <person name="Roe B.A."/>
            <person name="Chen F."/>
            <person name="Pan H."/>
            <person name="Ramser J."/>
            <person name="Lehrach H."/>
            <person name="Reinhardt R."/>
            <person name="McCombie W.R."/>
            <person name="de la Bastide M."/>
            <person name="Dedhia N."/>
            <person name="Blocker H."/>
            <person name="Hornischer K."/>
            <person name="Nordsiek G."/>
            <person name="Agarwala R."/>
            <person name="Aravind L."/>
            <person name="Bailey J.A."/>
            <person name="Bateman A."/>
            <person name="Batzoglou S."/>
            <person name="Birney E."/>
            <person name="Bork P."/>
            <person name="Brown D.G."/>
            <person name="Burge C.B."/>
            <person name="Cerutti L."/>
            <person name="Chen H.C."/>
            <person name="Church D."/>
            <person name="Clamp M."/>
            <person name="Copley R.R."/>
            <person name="Doerks T."/>
            <person name="Eddy S.R."/>
            <person name="Eichler E.E."/>
            <person name="Furey T.S."/>
            <person name="Galagan J."/>
            <person name="Gilbert J.G."/>
            <person name="Harmon C."/>
            <person name="Hayashizaki Y."/>
            <person name="Haussler D."/>
            <person name="Hermjakob H."/>
            <person name="Hokamp K."/>
            <person name="Jang W."/>
            <person name="Johnson L.S."/>
            <person name="Jones T.A."/>
            <person name="Kasif S."/>
            <person name="Kaspryzk A."/>
            <person name="Kennedy S."/>
            <person name="Kent W.J."/>
            <person name="Kitts P."/>
            <person name="Koonin E.V."/>
            <person name="Korf I."/>
            <person name="Kulp D."/>
            <person name="Lancet D."/>
            <person name="Lowe T.M."/>
            <person name="McLysaght A."/>
            <person name="Mikkelsen T."/>
            <person name="Moran J.V."/>
            <person name="Mulder N."/>
            <person name="Pollara V.J."/>
            <person name="Ponting C.P."/>
            <person name="Schuler G."/>
            <person name="Schultz J."/>
            <person name="Slater G."/>
            <person name="Smit A.F."/>
            <person name="Stupka E."/>
            <person name="Szustakowski J."/>
            <person name="Thierry-Mieg D."/>
            <person name="Thierry-Mieg J."/>
            <person name="Wagner L."/>
            <person name="Wallis J."/>
            <person name="Wheeler R."/>
            <person name="Williams A."/>
            <person name="Wolf Y.I."/>
            <person name="Wolfe K.H."/>
            <person name="Yang S.P."/>
            <person name="Yeh R.F."/>
            <person name="Collins F."/>
            <person name="Guyer M.S."/>
            <person name="Peterson J."/>
            <person name="Felsenfeld A."/>
            <person name="Wetterstrand K.A."/>
            <person name="Patrinos A."/>
            <person name="Morgan M.J."/>
            <person name="de Jong P."/>
            <person name="Catanese J.J."/>
            <person name="Osoegawa K."/>
            <person name="Shizuya H."/>
            <person name="Choi S."/>
            <person name="Chen Y.J."/>
        </authorList>
    </citation>
    <scope>NUCLEOTIDE SEQUENCE [LARGE SCALE GENOMIC DNA]</scope>
</reference>
<organism evidence="2 3">
    <name type="scientific">Homo sapiens</name>
    <name type="common">Human</name>
    <dbReference type="NCBI Taxonomy" id="9606"/>
    <lineage>
        <taxon>Eukaryota</taxon>
        <taxon>Metazoa</taxon>
        <taxon>Chordata</taxon>
        <taxon>Craniata</taxon>
        <taxon>Vertebrata</taxon>
        <taxon>Euteleostomi</taxon>
        <taxon>Mammalia</taxon>
        <taxon>Eutheria</taxon>
        <taxon>Euarchontoglires</taxon>
        <taxon>Primates</taxon>
        <taxon>Haplorrhini</taxon>
        <taxon>Catarrhini</taxon>
        <taxon>Hominidae</taxon>
        <taxon>Homo</taxon>
    </lineage>
</organism>
<evidence type="ECO:0000256" key="1">
    <source>
        <dbReference type="SAM" id="MobiDB-lite"/>
    </source>
</evidence>
<dbReference type="Ensembl" id="ENST00000567211.5">
    <property type="protein sequence ID" value="ENSP00000455211.1"/>
    <property type="gene ID" value="ENSG00000159708.18"/>
</dbReference>
<dbReference type="ChiTaRS" id="LRRC36">
    <property type="organism name" value="human"/>
</dbReference>
<name>H3BS33_HUMAN</name>
<dbReference type="UCSC" id="uc059vto.1">
    <property type="organism name" value="human"/>
</dbReference>
<evidence type="ECO:0000313" key="2">
    <source>
        <dbReference type="Ensembl" id="ENSP00000456517.1"/>
    </source>
</evidence>
<dbReference type="Ensembl" id="ENST00000569552.5">
    <property type="protein sequence ID" value="ENSP00000454309.1"/>
    <property type="gene ID" value="ENSG00000159708.18"/>
</dbReference>
<dbReference type="ExpressionAtlas" id="H3BS33">
    <property type="expression patterns" value="baseline and differential"/>
</dbReference>
<dbReference type="EMBL" id="AC009061">
    <property type="status" value="NOT_ANNOTATED_CDS"/>
    <property type="molecule type" value="Genomic_DNA"/>
</dbReference>
<accession>H3BS33</accession>
<sequence>MLRPRFLPPDDRTVREALGRRQ</sequence>
<keyword evidence="3" id="KW-1185">Reference proteome</keyword>
<dbReference type="VEuPathDB" id="HostDB:ENSG00000159708"/>
<dbReference type="Bgee" id="ENSG00000159708">
    <property type="expression patterns" value="Expressed in left testis and 133 other cell types or tissues"/>
</dbReference>
<gene>
    <name evidence="2" type="primary">LRRC36</name>
</gene>
<proteinExistence type="predicted"/>
<dbReference type="OrthoDB" id="676979at2759"/>
<protein>
    <submittedName>
        <fullName evidence="2">Leucine rich repeat containing 36</fullName>
    </submittedName>
</protein>
<feature type="compositionally biased region" description="Basic and acidic residues" evidence="1">
    <location>
        <begin position="8"/>
        <end position="22"/>
    </location>
</feature>
<feature type="region of interest" description="Disordered" evidence="1">
    <location>
        <begin position="1"/>
        <end position="22"/>
    </location>
</feature>
<reference evidence="2" key="2">
    <citation type="journal article" date="2004" name="Nature">
        <title>Finishing the euchromatic sequence of the human genome.</title>
        <authorList>
            <consortium name="International Human Genome Sequencing Consortium"/>
        </authorList>
    </citation>
    <scope>NUCLEOTIDE SEQUENCE [LARGE SCALE GENOMIC DNA]</scope>
</reference>
<dbReference type="AlphaFoldDB" id="H3BS33"/>
<dbReference type="GeneTree" id="ENSGT00530000063884"/>
<evidence type="ECO:0000313" key="3">
    <source>
        <dbReference type="Proteomes" id="UP000005640"/>
    </source>
</evidence>
<dbReference type="HOGENOM" id="CLU_3425052_0_0_1"/>
<dbReference type="Ensembl" id="ENST00000561821.1">
    <property type="protein sequence ID" value="ENSP00000456517.1"/>
    <property type="gene ID" value="ENSG00000159708.18"/>
</dbReference>